<dbReference type="EMBL" id="CP026119">
    <property type="protein sequence ID" value="QAS54804.1"/>
    <property type="molecule type" value="Genomic_DNA"/>
</dbReference>
<proteinExistence type="predicted"/>
<organism evidence="2 3">
    <name type="scientific">Halobacillus litoralis</name>
    <dbReference type="NCBI Taxonomy" id="45668"/>
    <lineage>
        <taxon>Bacteria</taxon>
        <taxon>Bacillati</taxon>
        <taxon>Bacillota</taxon>
        <taxon>Bacilli</taxon>
        <taxon>Bacillales</taxon>
        <taxon>Bacillaceae</taxon>
        <taxon>Halobacillus</taxon>
    </lineage>
</organism>
<sequence length="79" mass="9174">MRVSVYTSQSCGFCKRIKDWYLSQGIHFVEKDVQKNPLYKDELLELGVKGIPFSLIESSEKTVEVLGFNKKELEDLFLK</sequence>
<dbReference type="InterPro" id="IPR036249">
    <property type="entry name" value="Thioredoxin-like_sf"/>
</dbReference>
<evidence type="ECO:0000259" key="1">
    <source>
        <dbReference type="Pfam" id="PF00462"/>
    </source>
</evidence>
<dbReference type="OrthoDB" id="9795531at2"/>
<dbReference type="KEGG" id="hli:HLI_21350"/>
<accession>A0A410MJ86</accession>
<gene>
    <name evidence="2" type="ORF">HLI_21350</name>
</gene>
<dbReference type="SUPFAM" id="SSF52833">
    <property type="entry name" value="Thioredoxin-like"/>
    <property type="match status" value="1"/>
</dbReference>
<dbReference type="InterPro" id="IPR002109">
    <property type="entry name" value="Glutaredoxin"/>
</dbReference>
<dbReference type="Pfam" id="PF00462">
    <property type="entry name" value="Glutaredoxin"/>
    <property type="match status" value="1"/>
</dbReference>
<dbReference type="CDD" id="cd02976">
    <property type="entry name" value="NrdH"/>
    <property type="match status" value="1"/>
</dbReference>
<dbReference type="RefSeq" id="WP_128527033.1">
    <property type="nucleotide sequence ID" value="NZ_CP026119.1"/>
</dbReference>
<name>A0A410MJ86_9BACI</name>
<evidence type="ECO:0000313" key="2">
    <source>
        <dbReference type="EMBL" id="QAS54804.1"/>
    </source>
</evidence>
<dbReference type="AlphaFoldDB" id="A0A410MJ86"/>
<evidence type="ECO:0000313" key="3">
    <source>
        <dbReference type="Proteomes" id="UP000287756"/>
    </source>
</evidence>
<feature type="domain" description="Glutaredoxin" evidence="1">
    <location>
        <begin position="3"/>
        <end position="52"/>
    </location>
</feature>
<dbReference type="PROSITE" id="PS51354">
    <property type="entry name" value="GLUTAREDOXIN_2"/>
    <property type="match status" value="1"/>
</dbReference>
<keyword evidence="2" id="KW-0614">Plasmid</keyword>
<dbReference type="Gene3D" id="3.40.30.10">
    <property type="entry name" value="Glutaredoxin"/>
    <property type="match status" value="1"/>
</dbReference>
<protein>
    <submittedName>
        <fullName evidence="2">NrdH-redoxin</fullName>
    </submittedName>
</protein>
<reference evidence="2 3" key="1">
    <citation type="submission" date="2018-01" db="EMBL/GenBank/DDBJ databases">
        <title>The whole genome sequencing and assembly of Halobacillus litoralis ERB031 strain.</title>
        <authorList>
            <person name="Lee S.-J."/>
            <person name="Park M.-K."/>
            <person name="Kim J.-Y."/>
            <person name="Lee Y.-J."/>
            <person name="Yi H."/>
            <person name="Bahn Y.-S."/>
            <person name="Kim J.F."/>
            <person name="Lee D.-W."/>
        </authorList>
    </citation>
    <scope>NUCLEOTIDE SEQUENCE [LARGE SCALE GENOMIC DNA]</scope>
    <source>
        <strain evidence="2 3">ERB 031</strain>
        <plasmid evidence="3">pldw-31</plasmid>
    </source>
</reference>
<dbReference type="Proteomes" id="UP000287756">
    <property type="component" value="Plasmid pLDW-31"/>
</dbReference>
<geneLocation type="plasmid" evidence="3">
    <name>pldw-31</name>
</geneLocation>